<dbReference type="KEGG" id="zga:ZOBELLIA_2190"/>
<sequence>MGTGLKALKMKGRPPGFWKVEILCGGLKPLSIRLNSCRIIDFRKNDFYRKAMLAKHSGYHSWGKLN</sequence>
<dbReference type="Proteomes" id="UP000008898">
    <property type="component" value="Chromosome"/>
</dbReference>
<accession>G0LBP7</accession>
<reference evidence="1 2" key="2">
    <citation type="journal article" date="2012" name="Environ. Microbiol.">
        <title>Characterization of the first alginolytic operons in a marine bacterium: from their emergence in marine Flavobacteriia to their independent transfers to marine Proteobacteria and human gut Bacteroides.</title>
        <authorList>
            <person name="Thomas F."/>
            <person name="Barbeyron T."/>
            <person name="Tonon T."/>
            <person name="Genicot S."/>
            <person name="Czjzek M."/>
            <person name="Michel G."/>
        </authorList>
    </citation>
    <scope>NUCLEOTIDE SEQUENCE [LARGE SCALE GENOMIC DNA]</scope>
    <source>
        <strain evidence="2">DSM 12802 / CCUG 47099 / CIP 106680 / NCIMB 13871 / Dsij</strain>
    </source>
</reference>
<dbReference type="HOGENOM" id="CLU_2830432_0_0_10"/>
<name>G0LBP7_ZOBGA</name>
<reference evidence="2" key="1">
    <citation type="submission" date="2009-07" db="EMBL/GenBank/DDBJ databases">
        <title>Complete genome sequence of Zobellia galactanivorans Dsij.</title>
        <authorList>
            <consortium name="Genoscope - CEA"/>
        </authorList>
    </citation>
    <scope>NUCLEOTIDE SEQUENCE [LARGE SCALE GENOMIC DNA]</scope>
    <source>
        <strain evidence="2">DSM 12802 / CCUG 47099 / CIP 106680 / NCIMB 13871 / Dsij</strain>
    </source>
</reference>
<dbReference type="AlphaFoldDB" id="G0LBP7"/>
<keyword evidence="2" id="KW-1185">Reference proteome</keyword>
<protein>
    <submittedName>
        <fullName evidence="1">Uncharacterized protein</fullName>
    </submittedName>
</protein>
<evidence type="ECO:0000313" key="1">
    <source>
        <dbReference type="EMBL" id="CAZ96346.1"/>
    </source>
</evidence>
<organism evidence="1 2">
    <name type="scientific">Zobellia galactanivorans (strain DSM 12802 / CCUG 47099 / CIP 106680 / NCIMB 13871 / Dsij)</name>
    <dbReference type="NCBI Taxonomy" id="63186"/>
    <lineage>
        <taxon>Bacteria</taxon>
        <taxon>Pseudomonadati</taxon>
        <taxon>Bacteroidota</taxon>
        <taxon>Flavobacteriia</taxon>
        <taxon>Flavobacteriales</taxon>
        <taxon>Flavobacteriaceae</taxon>
        <taxon>Zobellia</taxon>
    </lineage>
</organism>
<gene>
    <name evidence="1" type="ordered locus">zobellia_2190</name>
</gene>
<evidence type="ECO:0000313" key="2">
    <source>
        <dbReference type="Proteomes" id="UP000008898"/>
    </source>
</evidence>
<proteinExistence type="predicted"/>
<dbReference type="STRING" id="63186.ZOBELLIA_2190"/>
<dbReference type="EMBL" id="FP476056">
    <property type="protein sequence ID" value="CAZ96346.1"/>
    <property type="molecule type" value="Genomic_DNA"/>
</dbReference>